<sequence>MRSLATRSTSRQFEFWAGGARYLATPVELPTRLRGFEQHAEESLVTVITTKDARELDDDTWLEKKLDAFRSLEDDVWTPDFLEGLLISTPDPSSSPPSPGLLATIRRLTFWHAITSTLNVPTGPYTFSPFGLCHVCRLYDDVQNAFMVPIKPDWNSNRPFESLQIAGSYPQSLSVAVPSRLSAQPTKEFPLRGKRIGVKELFAIRGLRMALSNRAFYAVSTPAEHTAPAIQTLLDAGAVMVGATKCSSMISREDPVEAVDFQAPWNPRGDGYQSPVGSSSGSAAGIASYDWLDFTIGSDTTGSSRRPAFVNGCFQHRFSHATFSLEGVRPCYAPFDTPAAFTRDISELEAVVKVSCADSVLSKHQKPTVIIYPSDYLPVTDVKQQDMIDELIKDIAATFEILVKKISFKDVWEKFPPKEAEKKDMELYLEKAGLYTFVHDFCHHSDDFRRKYQQEYGHWPYVNKVTQWRWDVGSEISQEQRDDAKKRTEVYKSWVMDNILEVDRETTLVVLPIQDAEPNYRDVDPEMPFAQDVWDPLWLSPVLGAPEISVPIGNITYQSRITKRSESLPVAVSVLSPPGTDMMLASALKATFINSRRPLALKTGRNMYES</sequence>
<dbReference type="InterPro" id="IPR036928">
    <property type="entry name" value="AS_sf"/>
</dbReference>
<evidence type="ECO:0000259" key="1">
    <source>
        <dbReference type="Pfam" id="PF01425"/>
    </source>
</evidence>
<dbReference type="AlphaFoldDB" id="A0A6A5YTB4"/>
<protein>
    <submittedName>
        <fullName evidence="2">Amidase signature domain-containing protein</fullName>
    </submittedName>
</protein>
<dbReference type="EMBL" id="ML977338">
    <property type="protein sequence ID" value="KAF2110372.1"/>
    <property type="molecule type" value="Genomic_DNA"/>
</dbReference>
<dbReference type="OrthoDB" id="5423360at2759"/>
<name>A0A6A5YTB4_9PLEO</name>
<dbReference type="Gene3D" id="3.90.1300.10">
    <property type="entry name" value="Amidase signature (AS) domain"/>
    <property type="match status" value="1"/>
</dbReference>
<proteinExistence type="predicted"/>
<accession>A0A6A5YTB4</accession>
<dbReference type="PANTHER" id="PTHR46310">
    <property type="entry name" value="AMIDASE 1"/>
    <property type="match status" value="1"/>
</dbReference>
<dbReference type="PANTHER" id="PTHR46310:SF7">
    <property type="entry name" value="AMIDASE 1"/>
    <property type="match status" value="1"/>
</dbReference>
<gene>
    <name evidence="2" type="ORF">BDV96DRAFT_583906</name>
</gene>
<dbReference type="SUPFAM" id="SSF75304">
    <property type="entry name" value="Amidase signature (AS) enzymes"/>
    <property type="match status" value="1"/>
</dbReference>
<dbReference type="Pfam" id="PF01425">
    <property type="entry name" value="Amidase"/>
    <property type="match status" value="1"/>
</dbReference>
<dbReference type="InterPro" id="IPR023631">
    <property type="entry name" value="Amidase_dom"/>
</dbReference>
<evidence type="ECO:0000313" key="3">
    <source>
        <dbReference type="Proteomes" id="UP000799770"/>
    </source>
</evidence>
<evidence type="ECO:0000313" key="2">
    <source>
        <dbReference type="EMBL" id="KAF2110372.1"/>
    </source>
</evidence>
<keyword evidence="3" id="KW-1185">Reference proteome</keyword>
<organism evidence="2 3">
    <name type="scientific">Lophiotrema nucula</name>
    <dbReference type="NCBI Taxonomy" id="690887"/>
    <lineage>
        <taxon>Eukaryota</taxon>
        <taxon>Fungi</taxon>
        <taxon>Dikarya</taxon>
        <taxon>Ascomycota</taxon>
        <taxon>Pezizomycotina</taxon>
        <taxon>Dothideomycetes</taxon>
        <taxon>Pleosporomycetidae</taxon>
        <taxon>Pleosporales</taxon>
        <taxon>Lophiotremataceae</taxon>
        <taxon>Lophiotrema</taxon>
    </lineage>
</organism>
<reference evidence="2" key="1">
    <citation type="journal article" date="2020" name="Stud. Mycol.">
        <title>101 Dothideomycetes genomes: a test case for predicting lifestyles and emergence of pathogens.</title>
        <authorList>
            <person name="Haridas S."/>
            <person name="Albert R."/>
            <person name="Binder M."/>
            <person name="Bloem J."/>
            <person name="Labutti K."/>
            <person name="Salamov A."/>
            <person name="Andreopoulos B."/>
            <person name="Baker S."/>
            <person name="Barry K."/>
            <person name="Bills G."/>
            <person name="Bluhm B."/>
            <person name="Cannon C."/>
            <person name="Castanera R."/>
            <person name="Culley D."/>
            <person name="Daum C."/>
            <person name="Ezra D."/>
            <person name="Gonzalez J."/>
            <person name="Henrissat B."/>
            <person name="Kuo A."/>
            <person name="Liang C."/>
            <person name="Lipzen A."/>
            <person name="Lutzoni F."/>
            <person name="Magnuson J."/>
            <person name="Mondo S."/>
            <person name="Nolan M."/>
            <person name="Ohm R."/>
            <person name="Pangilinan J."/>
            <person name="Park H.-J."/>
            <person name="Ramirez L."/>
            <person name="Alfaro M."/>
            <person name="Sun H."/>
            <person name="Tritt A."/>
            <person name="Yoshinaga Y."/>
            <person name="Zwiers L.-H."/>
            <person name="Turgeon B."/>
            <person name="Goodwin S."/>
            <person name="Spatafora J."/>
            <person name="Crous P."/>
            <person name="Grigoriev I."/>
        </authorList>
    </citation>
    <scope>NUCLEOTIDE SEQUENCE</scope>
    <source>
        <strain evidence="2">CBS 627.86</strain>
    </source>
</reference>
<feature type="domain" description="Amidase" evidence="1">
    <location>
        <begin position="187"/>
        <end position="584"/>
    </location>
</feature>
<dbReference type="Proteomes" id="UP000799770">
    <property type="component" value="Unassembled WGS sequence"/>
</dbReference>